<dbReference type="AlphaFoldDB" id="A0A0J8U4H4"/>
<evidence type="ECO:0000256" key="3">
    <source>
        <dbReference type="ARBA" id="ARBA00022792"/>
    </source>
</evidence>
<name>A0A0J8U4H4_COCIT</name>
<gene>
    <name evidence="6" type="ORF">CISG_02795</name>
</gene>
<dbReference type="GO" id="GO:0016020">
    <property type="term" value="C:membrane"/>
    <property type="evidence" value="ECO:0007669"/>
    <property type="project" value="UniProtKB-SubCell"/>
</dbReference>
<dbReference type="Gene3D" id="1.50.40.10">
    <property type="entry name" value="Mitochondrial carrier domain"/>
    <property type="match status" value="1"/>
</dbReference>
<evidence type="ECO:0000256" key="1">
    <source>
        <dbReference type="ARBA" id="ARBA00004141"/>
    </source>
</evidence>
<reference evidence="7" key="1">
    <citation type="journal article" date="2010" name="Genome Res.">
        <title>Population genomic sequencing of Coccidioides fungi reveals recent hybridization and transposon control.</title>
        <authorList>
            <person name="Neafsey D.E."/>
            <person name="Barker B.M."/>
            <person name="Sharpton T.J."/>
            <person name="Stajich J.E."/>
            <person name="Park D.J."/>
            <person name="Whiston E."/>
            <person name="Hung C.-Y."/>
            <person name="McMahan C."/>
            <person name="White J."/>
            <person name="Sykes S."/>
            <person name="Heiman D."/>
            <person name="Young S."/>
            <person name="Zeng Q."/>
            <person name="Abouelleil A."/>
            <person name="Aftuck L."/>
            <person name="Bessette D."/>
            <person name="Brown A."/>
            <person name="FitzGerald M."/>
            <person name="Lui A."/>
            <person name="Macdonald J.P."/>
            <person name="Priest M."/>
            <person name="Orbach M.J."/>
            <person name="Galgiani J.N."/>
            <person name="Kirkland T.N."/>
            <person name="Cole G.T."/>
            <person name="Birren B.W."/>
            <person name="Henn M.R."/>
            <person name="Taylor J.W."/>
            <person name="Rounsley S.D."/>
        </authorList>
    </citation>
    <scope>NUCLEOTIDE SEQUENCE [LARGE SCALE GENOMIC DNA]</scope>
    <source>
        <strain evidence="7">RMSCC 3703</strain>
    </source>
</reference>
<evidence type="ECO:0000313" key="6">
    <source>
        <dbReference type="EMBL" id="KMU81777.1"/>
    </source>
</evidence>
<dbReference type="Pfam" id="PF00153">
    <property type="entry name" value="Mito_carr"/>
    <property type="match status" value="1"/>
</dbReference>
<dbReference type="InterPro" id="IPR023395">
    <property type="entry name" value="MCP_dom_sf"/>
</dbReference>
<evidence type="ECO:0000313" key="7">
    <source>
        <dbReference type="Proteomes" id="UP000054559"/>
    </source>
</evidence>
<accession>A0A0J8U4H4</accession>
<evidence type="ECO:0000256" key="5">
    <source>
        <dbReference type="ARBA" id="ARBA00023136"/>
    </source>
</evidence>
<keyword evidence="3" id="KW-0496">Mitochondrion</keyword>
<evidence type="ECO:0000256" key="4">
    <source>
        <dbReference type="ARBA" id="ARBA00022989"/>
    </source>
</evidence>
<organism evidence="6 7">
    <name type="scientific">Coccidioides immitis RMSCC 3703</name>
    <dbReference type="NCBI Taxonomy" id="454286"/>
    <lineage>
        <taxon>Eukaryota</taxon>
        <taxon>Fungi</taxon>
        <taxon>Dikarya</taxon>
        <taxon>Ascomycota</taxon>
        <taxon>Pezizomycotina</taxon>
        <taxon>Eurotiomycetes</taxon>
        <taxon>Eurotiomycetidae</taxon>
        <taxon>Onygenales</taxon>
        <taxon>Onygenaceae</taxon>
        <taxon>Coccidioides</taxon>
    </lineage>
</organism>
<comment type="subcellular location">
    <subcellularLocation>
        <location evidence="1">Membrane</location>
        <topology evidence="1">Multi-pass membrane protein</topology>
    </subcellularLocation>
</comment>
<dbReference type="Proteomes" id="UP000054559">
    <property type="component" value="Unassembled WGS sequence"/>
</dbReference>
<keyword evidence="4" id="KW-1133">Transmembrane helix</keyword>
<dbReference type="EMBL" id="DS268126">
    <property type="protein sequence ID" value="KMU81777.1"/>
    <property type="molecule type" value="Genomic_DNA"/>
</dbReference>
<sequence>MAGVVSRTSTAPLDRLRVYLIAQTKPQSVAASVKSGAVVEVAGWRAWPLVHALKDLWRAGGIRSLFAGLQAHVRRIRRASRSKAAAPSFAVSGWWNWRHGFSMFRLSLRYLEIPHAMRNRGRWSSW</sequence>
<proteinExistence type="predicted"/>
<keyword evidence="3" id="KW-0999">Mitochondrion inner membrane</keyword>
<keyword evidence="2" id="KW-0812">Transmembrane</keyword>
<keyword evidence="5" id="KW-0472">Membrane</keyword>
<dbReference type="SUPFAM" id="SSF103506">
    <property type="entry name" value="Mitochondrial carrier"/>
    <property type="match status" value="1"/>
</dbReference>
<protein>
    <submittedName>
        <fullName evidence="6">Uncharacterized protein</fullName>
    </submittedName>
</protein>
<dbReference type="STRING" id="454286.A0A0J8U4H4"/>
<evidence type="ECO:0000256" key="2">
    <source>
        <dbReference type="ARBA" id="ARBA00022692"/>
    </source>
</evidence>
<dbReference type="InterPro" id="IPR018108">
    <property type="entry name" value="MCP_transmembrane"/>
</dbReference>